<sequence length="52" mass="5708">MESREEGSLRFGSSRGKDRAAVLMLLNAGMLVSGRISLGSQLWRCPRLVDSL</sequence>
<dbReference type="HOGENOM" id="CLU_3087195_0_0_1"/>
<proteinExistence type="predicted"/>
<keyword evidence="1" id="KW-1133">Transmembrane helix</keyword>
<dbReference type="EMBL" id="JH719468">
    <property type="protein sequence ID" value="EJF56576.1"/>
    <property type="molecule type" value="Genomic_DNA"/>
</dbReference>
<gene>
    <name evidence="2" type="ORF">DICSQDRAFT_141193</name>
</gene>
<evidence type="ECO:0000313" key="2">
    <source>
        <dbReference type="EMBL" id="EJF56576.1"/>
    </source>
</evidence>
<dbReference type="RefSeq" id="XP_007370720.1">
    <property type="nucleotide sequence ID" value="XM_007370658.1"/>
</dbReference>
<protein>
    <submittedName>
        <fullName evidence="2">Uncharacterized protein</fullName>
    </submittedName>
</protein>
<organism evidence="2 3">
    <name type="scientific">Dichomitus squalens (strain LYAD-421)</name>
    <name type="common">Western red white-rot fungus</name>
    <dbReference type="NCBI Taxonomy" id="732165"/>
    <lineage>
        <taxon>Eukaryota</taxon>
        <taxon>Fungi</taxon>
        <taxon>Dikarya</taxon>
        <taxon>Basidiomycota</taxon>
        <taxon>Agaricomycotina</taxon>
        <taxon>Agaricomycetes</taxon>
        <taxon>Polyporales</taxon>
        <taxon>Polyporaceae</taxon>
        <taxon>Dichomitus</taxon>
    </lineage>
</organism>
<keyword evidence="1" id="KW-0812">Transmembrane</keyword>
<reference evidence="2 3" key="1">
    <citation type="journal article" date="2012" name="Science">
        <title>The Paleozoic origin of enzymatic lignin decomposition reconstructed from 31 fungal genomes.</title>
        <authorList>
            <person name="Floudas D."/>
            <person name="Binder M."/>
            <person name="Riley R."/>
            <person name="Barry K."/>
            <person name="Blanchette R.A."/>
            <person name="Henrissat B."/>
            <person name="Martinez A.T."/>
            <person name="Otillar R."/>
            <person name="Spatafora J.W."/>
            <person name="Yadav J.S."/>
            <person name="Aerts A."/>
            <person name="Benoit I."/>
            <person name="Boyd A."/>
            <person name="Carlson A."/>
            <person name="Copeland A."/>
            <person name="Coutinho P.M."/>
            <person name="de Vries R.P."/>
            <person name="Ferreira P."/>
            <person name="Findley K."/>
            <person name="Foster B."/>
            <person name="Gaskell J."/>
            <person name="Glotzer D."/>
            <person name="Gorecki P."/>
            <person name="Heitman J."/>
            <person name="Hesse C."/>
            <person name="Hori C."/>
            <person name="Igarashi K."/>
            <person name="Jurgens J.A."/>
            <person name="Kallen N."/>
            <person name="Kersten P."/>
            <person name="Kohler A."/>
            <person name="Kuees U."/>
            <person name="Kumar T.K.A."/>
            <person name="Kuo A."/>
            <person name="LaButti K."/>
            <person name="Larrondo L.F."/>
            <person name="Lindquist E."/>
            <person name="Ling A."/>
            <person name="Lombard V."/>
            <person name="Lucas S."/>
            <person name="Lundell T."/>
            <person name="Martin R."/>
            <person name="McLaughlin D.J."/>
            <person name="Morgenstern I."/>
            <person name="Morin E."/>
            <person name="Murat C."/>
            <person name="Nagy L.G."/>
            <person name="Nolan M."/>
            <person name="Ohm R.A."/>
            <person name="Patyshakuliyeva A."/>
            <person name="Rokas A."/>
            <person name="Ruiz-Duenas F.J."/>
            <person name="Sabat G."/>
            <person name="Salamov A."/>
            <person name="Samejima M."/>
            <person name="Schmutz J."/>
            <person name="Slot J.C."/>
            <person name="St John F."/>
            <person name="Stenlid J."/>
            <person name="Sun H."/>
            <person name="Sun S."/>
            <person name="Syed K."/>
            <person name="Tsang A."/>
            <person name="Wiebenga A."/>
            <person name="Young D."/>
            <person name="Pisabarro A."/>
            <person name="Eastwood D.C."/>
            <person name="Martin F."/>
            <person name="Cullen D."/>
            <person name="Grigoriev I.V."/>
            <person name="Hibbett D.S."/>
        </authorList>
    </citation>
    <scope>NUCLEOTIDE SEQUENCE [LARGE SCALE GENOMIC DNA]</scope>
    <source>
        <strain evidence="2 3">LYAD-421 SS1</strain>
    </source>
</reference>
<keyword evidence="1" id="KW-0472">Membrane</keyword>
<accession>R7SKA2</accession>
<name>R7SKA2_DICSQ</name>
<dbReference type="AlphaFoldDB" id="R7SKA2"/>
<dbReference type="KEGG" id="dsq:DICSQDRAFT_141193"/>
<dbReference type="Proteomes" id="UP000053319">
    <property type="component" value="Unassembled WGS sequence"/>
</dbReference>
<evidence type="ECO:0000313" key="3">
    <source>
        <dbReference type="Proteomes" id="UP000053319"/>
    </source>
</evidence>
<dbReference type="GeneID" id="18836128"/>
<feature type="transmembrane region" description="Helical" evidence="1">
    <location>
        <begin position="20"/>
        <end position="38"/>
    </location>
</feature>
<evidence type="ECO:0000256" key="1">
    <source>
        <dbReference type="SAM" id="Phobius"/>
    </source>
</evidence>